<evidence type="ECO:0000313" key="13">
    <source>
        <dbReference type="Proteomes" id="UP000282613"/>
    </source>
</evidence>
<evidence type="ECO:0000256" key="8">
    <source>
        <dbReference type="ARBA" id="ARBA00023136"/>
    </source>
</evidence>
<dbReference type="PANTHER" id="PTHR45624">
    <property type="entry name" value="MITOCHONDRIAL BASIC AMINO ACIDS TRANSPORTER-RELATED"/>
    <property type="match status" value="1"/>
</dbReference>
<dbReference type="Gene3D" id="1.50.40.10">
    <property type="entry name" value="Mitochondrial carrier domain"/>
    <property type="match status" value="2"/>
</dbReference>
<evidence type="ECO:0000256" key="3">
    <source>
        <dbReference type="ARBA" id="ARBA00022448"/>
    </source>
</evidence>
<keyword evidence="6 11" id="KW-1133">Transmembrane helix</keyword>
<keyword evidence="5" id="KW-0677">Repeat</keyword>
<dbReference type="InterPro" id="IPR023395">
    <property type="entry name" value="MCP_dom_sf"/>
</dbReference>
<evidence type="ECO:0000256" key="5">
    <source>
        <dbReference type="ARBA" id="ARBA00022737"/>
    </source>
</evidence>
<feature type="transmembrane region" description="Helical" evidence="11">
    <location>
        <begin position="116"/>
        <end position="133"/>
    </location>
</feature>
<reference evidence="12 13" key="2">
    <citation type="submission" date="2018-11" db="EMBL/GenBank/DDBJ databases">
        <authorList>
            <consortium name="Pathogen Informatics"/>
        </authorList>
    </citation>
    <scope>NUCLEOTIDE SEQUENCE [LARGE SCALE GENOMIC DNA]</scope>
</reference>
<dbReference type="GO" id="GO:1902603">
    <property type="term" value="P:carnitine transmembrane transport"/>
    <property type="evidence" value="ECO:0007669"/>
    <property type="project" value="TreeGrafter"/>
</dbReference>
<evidence type="ECO:0000256" key="11">
    <source>
        <dbReference type="SAM" id="Phobius"/>
    </source>
</evidence>
<dbReference type="InterPro" id="IPR019265">
    <property type="entry name" value="RTRAF"/>
</dbReference>
<keyword evidence="7" id="KW-0496">Mitochondrion</keyword>
<evidence type="ECO:0000313" key="12">
    <source>
        <dbReference type="EMBL" id="VDK37094.1"/>
    </source>
</evidence>
<feature type="repeat" description="Solcar" evidence="9">
    <location>
        <begin position="11"/>
        <end position="102"/>
    </location>
</feature>
<dbReference type="Proteomes" id="UP000282613">
    <property type="component" value="Unassembled WGS sequence"/>
</dbReference>
<comment type="similarity">
    <text evidence="2 10">Belongs to the mitochondrial carrier (TC 2.A.29) family.</text>
</comment>
<evidence type="ECO:0000256" key="9">
    <source>
        <dbReference type="PROSITE-ProRule" id="PRU00282"/>
    </source>
</evidence>
<evidence type="ECO:0000256" key="4">
    <source>
        <dbReference type="ARBA" id="ARBA00022692"/>
    </source>
</evidence>
<dbReference type="PROSITE" id="PS50920">
    <property type="entry name" value="SOLCAR"/>
    <property type="match status" value="3"/>
</dbReference>
<evidence type="ECO:0000256" key="2">
    <source>
        <dbReference type="ARBA" id="ARBA00006375"/>
    </source>
</evidence>
<gene>
    <name evidence="12" type="ORF">TASK_LOCUS6654</name>
</gene>
<organism evidence="14">
    <name type="scientific">Taenia asiatica</name>
    <name type="common">Asian tapeworm</name>
    <dbReference type="NCBI Taxonomy" id="60517"/>
    <lineage>
        <taxon>Eukaryota</taxon>
        <taxon>Metazoa</taxon>
        <taxon>Spiralia</taxon>
        <taxon>Lophotrochozoa</taxon>
        <taxon>Platyhelminthes</taxon>
        <taxon>Cestoda</taxon>
        <taxon>Eucestoda</taxon>
        <taxon>Cyclophyllidea</taxon>
        <taxon>Taeniidae</taxon>
        <taxon>Taenia</taxon>
    </lineage>
</organism>
<dbReference type="InterPro" id="IPR018108">
    <property type="entry name" value="MCP_transmembrane"/>
</dbReference>
<dbReference type="OrthoDB" id="14252at2759"/>
<proteinExistence type="inferred from homology"/>
<evidence type="ECO:0000256" key="10">
    <source>
        <dbReference type="RuleBase" id="RU000488"/>
    </source>
</evidence>
<evidence type="ECO:0000256" key="6">
    <source>
        <dbReference type="ARBA" id="ARBA00022989"/>
    </source>
</evidence>
<protein>
    <submittedName>
        <fullName evidence="14">Mitochondrial carnitine/acylcarnitine carrier protein</fullName>
    </submittedName>
</protein>
<dbReference type="WBParaSite" id="TASK_0000665301-mRNA-1">
    <property type="protein sequence ID" value="TASK_0000665301-mRNA-1"/>
    <property type="gene ID" value="TASK_0000665301"/>
</dbReference>
<reference evidence="14" key="1">
    <citation type="submission" date="2017-02" db="UniProtKB">
        <authorList>
            <consortium name="WormBaseParasite"/>
        </authorList>
    </citation>
    <scope>IDENTIFICATION</scope>
</reference>
<feature type="transmembrane region" description="Helical" evidence="11">
    <location>
        <begin position="78"/>
        <end position="96"/>
    </location>
</feature>
<feature type="repeat" description="Solcar" evidence="9">
    <location>
        <begin position="208"/>
        <end position="294"/>
    </location>
</feature>
<dbReference type="InterPro" id="IPR050567">
    <property type="entry name" value="Mitochondrial_Carrier"/>
</dbReference>
<dbReference type="GO" id="GO:0006839">
    <property type="term" value="P:mitochondrial transport"/>
    <property type="evidence" value="ECO:0007669"/>
    <property type="project" value="TreeGrafter"/>
</dbReference>
<dbReference type="Pfam" id="PF00153">
    <property type="entry name" value="Mito_carr"/>
    <property type="match status" value="3"/>
</dbReference>
<name>A0A0R3W8G9_TAEAS</name>
<keyword evidence="8 9" id="KW-0472">Membrane</keyword>
<dbReference type="SUPFAM" id="SSF103506">
    <property type="entry name" value="Mitochondrial carrier"/>
    <property type="match status" value="1"/>
</dbReference>
<evidence type="ECO:0000313" key="14">
    <source>
        <dbReference type="WBParaSite" id="TASK_0000665301-mRNA-1"/>
    </source>
</evidence>
<keyword evidence="13" id="KW-1185">Reference proteome</keyword>
<evidence type="ECO:0000256" key="7">
    <source>
        <dbReference type="ARBA" id="ARBA00023128"/>
    </source>
</evidence>
<dbReference type="Pfam" id="PF10036">
    <property type="entry name" value="RLL"/>
    <property type="match status" value="2"/>
</dbReference>
<keyword evidence="4 9" id="KW-0812">Transmembrane</keyword>
<comment type="subcellular location">
    <subcellularLocation>
        <location evidence="1">Mitochondrion membrane</location>
        <topology evidence="1">Multi-pass membrane protein</topology>
    </subcellularLocation>
</comment>
<feature type="repeat" description="Solcar" evidence="9">
    <location>
        <begin position="110"/>
        <end position="198"/>
    </location>
</feature>
<keyword evidence="3 10" id="KW-0813">Transport</keyword>
<evidence type="ECO:0000256" key="1">
    <source>
        <dbReference type="ARBA" id="ARBA00004225"/>
    </source>
</evidence>
<dbReference type="EMBL" id="UYRS01018522">
    <property type="protein sequence ID" value="VDK37094.1"/>
    <property type="molecule type" value="Genomic_DNA"/>
</dbReference>
<sequence>MSFSESSDAHSNALKSFWAGGFGGMCAVAAGHPFDTIKVRLQTMPRVKPGETPMYRGALDCVVKTIGKEGLGGLYKGMLVPLFGATPLFAVCFFGFDLGKKLLAHDTKNIKKNEIFFAGMLSGVFTTVLMAPGERIKCLLQVQNLGLHPKYNGPVDVVRRLYLEGGVRSLFKGTAATLLRDVPASGVFFLSYEWIKELTSSAVSKSDPGVVRTLFAGGMAGVFNWLIAIPPDVLKSRLQTAPEGKYPHGIRSVFEELLTKEGILALYKGAAPVMVRAFPANARRNHWFLLPCFCYLMSVLKVLRRKLEFLGYPSHETFSLQSADEVAKLLIWIEDRVICSLPISERFRDIDSKIWPDYVDSGICILIEKMLSKEALKRASEEYGKKVEFLEVEDVFLGFDVNDSALRPAAVALRLLHVSELRNLQDLINFAIVKVQQLTADPKTDEKLGQVGF</sequence>
<dbReference type="AlphaFoldDB" id="A0A0R3W8G9"/>
<dbReference type="GO" id="GO:0015227">
    <property type="term" value="F:O-acyl-L-carnitine transmembrane transporter activity"/>
    <property type="evidence" value="ECO:0007669"/>
    <property type="project" value="TreeGrafter"/>
</dbReference>
<dbReference type="GO" id="GO:0031966">
    <property type="term" value="C:mitochondrial membrane"/>
    <property type="evidence" value="ECO:0007669"/>
    <property type="project" value="UniProtKB-SubCell"/>
</dbReference>
<accession>A0A0R3W8G9</accession>
<dbReference type="STRING" id="60517.A0A0R3W8G9"/>
<dbReference type="PANTHER" id="PTHR45624:SF4">
    <property type="entry name" value="CONGESTED-LIKE TRACHEA PROTEIN-RELATED"/>
    <property type="match status" value="1"/>
</dbReference>